<reference evidence="4" key="1">
    <citation type="journal article" date="2021" name="bioRxiv">
        <title>Whole Genome Assembly and Annotation of Northern Wild Rice, Zizania palustris L., Supports a Whole Genome Duplication in the Zizania Genus.</title>
        <authorList>
            <person name="Haas M."/>
            <person name="Kono T."/>
            <person name="Macchietto M."/>
            <person name="Millas R."/>
            <person name="McGilp L."/>
            <person name="Shao M."/>
            <person name="Duquette J."/>
            <person name="Hirsch C.N."/>
            <person name="Kimball J."/>
        </authorList>
    </citation>
    <scope>NUCLEOTIDE SEQUENCE</scope>
    <source>
        <tissue evidence="4">Fresh leaf tissue</tissue>
    </source>
</reference>
<comment type="caution">
    <text evidence="4">The sequence shown here is derived from an EMBL/GenBank/DDBJ whole genome shotgun (WGS) entry which is preliminary data.</text>
</comment>
<dbReference type="Proteomes" id="UP000729402">
    <property type="component" value="Unassembled WGS sequence"/>
</dbReference>
<comment type="similarity">
    <text evidence="2">Belongs to the PP2C family.</text>
</comment>
<protein>
    <recommendedName>
        <fullName evidence="2">Protein phosphatase</fullName>
        <ecNumber evidence="2">3.1.3.16</ecNumber>
    </recommendedName>
</protein>
<dbReference type="InterPro" id="IPR039123">
    <property type="entry name" value="PPTC7"/>
</dbReference>
<dbReference type="AlphaFoldDB" id="A0A8J5SRF3"/>
<name>A0A8J5SRF3_ZIZPA</name>
<sequence length="326" mass="34743">METLPQIKQTLSEIDRRIPDALRVAMGIPFRHMPAPAAGVQHEAASFAAACLLQPCMPADAEPMECDGDCDMECDETPRDLRMEAASCCLPDHDEDMSFVHSEGGVVGVADGVGGFRRPGVDAAAFARALMANAFEAVVNAMPGATDVSPYGLLEGAYKEAVASRTSGGSTAVILSLVAGKTLKWAYIGDSAFAVFRDGKLLFRSYEQQRHFNCPFQLCVNGGSPVTKAAVGDIEVKEGDVVVVGTDGLFDNVFDMELQRIVQMGRMLGFSAKQLADVIAGAAYEASFTSNRDTPYSVESRIQCGTSFKCGKPDDITVVVSFIIVS</sequence>
<dbReference type="PROSITE" id="PS51746">
    <property type="entry name" value="PPM_2"/>
    <property type="match status" value="1"/>
</dbReference>
<dbReference type="GO" id="GO:0004722">
    <property type="term" value="F:protein serine/threonine phosphatase activity"/>
    <property type="evidence" value="ECO:0007669"/>
    <property type="project" value="UniProtKB-EC"/>
</dbReference>
<comment type="cofactor">
    <cofactor evidence="2">
        <name>Mn(2+)</name>
        <dbReference type="ChEBI" id="CHEBI:29035"/>
    </cofactor>
</comment>
<dbReference type="SMART" id="SM00331">
    <property type="entry name" value="PP2C_SIG"/>
    <property type="match status" value="1"/>
</dbReference>
<accession>A0A8J5SRF3</accession>
<comment type="cofactor">
    <cofactor evidence="2">
        <name>Mg(2+)</name>
        <dbReference type="ChEBI" id="CHEBI:18420"/>
    </cofactor>
</comment>
<evidence type="ECO:0000256" key="1">
    <source>
        <dbReference type="ARBA" id="ARBA00022723"/>
    </source>
</evidence>
<comment type="catalytic activity">
    <reaction evidence="2">
        <text>O-phospho-L-threonyl-[protein] + H2O = L-threonyl-[protein] + phosphate</text>
        <dbReference type="Rhea" id="RHEA:47004"/>
        <dbReference type="Rhea" id="RHEA-COMP:11060"/>
        <dbReference type="Rhea" id="RHEA-COMP:11605"/>
        <dbReference type="ChEBI" id="CHEBI:15377"/>
        <dbReference type="ChEBI" id="CHEBI:30013"/>
        <dbReference type="ChEBI" id="CHEBI:43474"/>
        <dbReference type="ChEBI" id="CHEBI:61977"/>
        <dbReference type="EC" id="3.1.3.16"/>
    </reaction>
</comment>
<dbReference type="PANTHER" id="PTHR12320:SF87">
    <property type="entry name" value="PROTEIN PHOSPHATASE 2C 24-RELATED"/>
    <property type="match status" value="1"/>
</dbReference>
<evidence type="ECO:0000256" key="2">
    <source>
        <dbReference type="RuleBase" id="RU366020"/>
    </source>
</evidence>
<keyword evidence="2" id="KW-0464">Manganese</keyword>
<dbReference type="EC" id="3.1.3.16" evidence="2"/>
<dbReference type="PANTHER" id="PTHR12320">
    <property type="entry name" value="PROTEIN PHOSPHATASE 2C"/>
    <property type="match status" value="1"/>
</dbReference>
<dbReference type="EMBL" id="JAAALK010000283">
    <property type="protein sequence ID" value="KAG8071549.1"/>
    <property type="molecule type" value="Genomic_DNA"/>
</dbReference>
<keyword evidence="2" id="KW-0904">Protein phosphatase</keyword>
<reference evidence="4" key="2">
    <citation type="submission" date="2021-02" db="EMBL/GenBank/DDBJ databases">
        <authorList>
            <person name="Kimball J.A."/>
            <person name="Haas M.W."/>
            <person name="Macchietto M."/>
            <person name="Kono T."/>
            <person name="Duquette J."/>
            <person name="Shao M."/>
        </authorList>
    </citation>
    <scope>NUCLEOTIDE SEQUENCE</scope>
    <source>
        <tissue evidence="4">Fresh leaf tissue</tissue>
    </source>
</reference>
<keyword evidence="5" id="KW-1185">Reference proteome</keyword>
<keyword evidence="2" id="KW-0460">Magnesium</keyword>
<organism evidence="4 5">
    <name type="scientific">Zizania palustris</name>
    <name type="common">Northern wild rice</name>
    <dbReference type="NCBI Taxonomy" id="103762"/>
    <lineage>
        <taxon>Eukaryota</taxon>
        <taxon>Viridiplantae</taxon>
        <taxon>Streptophyta</taxon>
        <taxon>Embryophyta</taxon>
        <taxon>Tracheophyta</taxon>
        <taxon>Spermatophyta</taxon>
        <taxon>Magnoliopsida</taxon>
        <taxon>Liliopsida</taxon>
        <taxon>Poales</taxon>
        <taxon>Poaceae</taxon>
        <taxon>BOP clade</taxon>
        <taxon>Oryzoideae</taxon>
        <taxon>Oryzeae</taxon>
        <taxon>Zizaniinae</taxon>
        <taxon>Zizania</taxon>
    </lineage>
</organism>
<evidence type="ECO:0000313" key="4">
    <source>
        <dbReference type="EMBL" id="KAG8071549.1"/>
    </source>
</evidence>
<dbReference type="OrthoDB" id="681748at2759"/>
<dbReference type="GO" id="GO:0046872">
    <property type="term" value="F:metal ion binding"/>
    <property type="evidence" value="ECO:0007669"/>
    <property type="project" value="UniProtKB-UniRule"/>
</dbReference>
<dbReference type="InterPro" id="IPR001932">
    <property type="entry name" value="PPM-type_phosphatase-like_dom"/>
</dbReference>
<comment type="catalytic activity">
    <reaction evidence="2">
        <text>O-phospho-L-seryl-[protein] + H2O = L-seryl-[protein] + phosphate</text>
        <dbReference type="Rhea" id="RHEA:20629"/>
        <dbReference type="Rhea" id="RHEA-COMP:9863"/>
        <dbReference type="Rhea" id="RHEA-COMP:11604"/>
        <dbReference type="ChEBI" id="CHEBI:15377"/>
        <dbReference type="ChEBI" id="CHEBI:29999"/>
        <dbReference type="ChEBI" id="CHEBI:43474"/>
        <dbReference type="ChEBI" id="CHEBI:83421"/>
        <dbReference type="EC" id="3.1.3.16"/>
    </reaction>
</comment>
<proteinExistence type="inferred from homology"/>
<evidence type="ECO:0000259" key="3">
    <source>
        <dbReference type="PROSITE" id="PS51746"/>
    </source>
</evidence>
<dbReference type="SMART" id="SM00332">
    <property type="entry name" value="PP2Cc"/>
    <property type="match status" value="1"/>
</dbReference>
<feature type="domain" description="PPM-type phosphatase" evidence="3">
    <location>
        <begin position="80"/>
        <end position="323"/>
    </location>
</feature>
<evidence type="ECO:0000313" key="5">
    <source>
        <dbReference type="Proteomes" id="UP000729402"/>
    </source>
</evidence>
<keyword evidence="2" id="KW-0378">Hydrolase</keyword>
<gene>
    <name evidence="4" type="ORF">GUJ93_ZPchr0006g44294</name>
</gene>
<keyword evidence="1 2" id="KW-0479">Metal-binding</keyword>